<feature type="transmembrane region" description="Helical" evidence="12">
    <location>
        <begin position="31"/>
        <end position="53"/>
    </location>
</feature>
<evidence type="ECO:0000256" key="1">
    <source>
        <dbReference type="ARBA" id="ARBA00004323"/>
    </source>
</evidence>
<evidence type="ECO:0000256" key="4">
    <source>
        <dbReference type="ARBA" id="ARBA00022679"/>
    </source>
</evidence>
<comment type="similarity">
    <text evidence="2">Belongs to the glycosyltransferase 34 family.</text>
</comment>
<dbReference type="InParanoid" id="A0A200Q0I9"/>
<dbReference type="FunCoup" id="A0A200Q0I9">
    <property type="interactions" value="120"/>
</dbReference>
<dbReference type="STRING" id="56857.A0A200Q0I9"/>
<evidence type="ECO:0000256" key="9">
    <source>
        <dbReference type="ARBA" id="ARBA00023136"/>
    </source>
</evidence>
<evidence type="ECO:0000256" key="6">
    <source>
        <dbReference type="ARBA" id="ARBA00022968"/>
    </source>
</evidence>
<comment type="subcellular location">
    <subcellularLocation>
        <location evidence="1">Golgi apparatus membrane</location>
        <topology evidence="1">Single-pass type II membrane protein</topology>
    </subcellularLocation>
</comment>
<dbReference type="GO" id="GO:0000139">
    <property type="term" value="C:Golgi membrane"/>
    <property type="evidence" value="ECO:0007669"/>
    <property type="project" value="UniProtKB-SubCell"/>
</dbReference>
<reference evidence="13 14" key="1">
    <citation type="journal article" date="2017" name="Mol. Plant">
        <title>The Genome of Medicinal Plant Macleaya cordata Provides New Insights into Benzylisoquinoline Alkaloids Metabolism.</title>
        <authorList>
            <person name="Liu X."/>
            <person name="Liu Y."/>
            <person name="Huang P."/>
            <person name="Ma Y."/>
            <person name="Qing Z."/>
            <person name="Tang Q."/>
            <person name="Cao H."/>
            <person name="Cheng P."/>
            <person name="Zheng Y."/>
            <person name="Yuan Z."/>
            <person name="Zhou Y."/>
            <person name="Liu J."/>
            <person name="Tang Z."/>
            <person name="Zhuo Y."/>
            <person name="Zhang Y."/>
            <person name="Yu L."/>
            <person name="Huang J."/>
            <person name="Yang P."/>
            <person name="Peng Q."/>
            <person name="Zhang J."/>
            <person name="Jiang W."/>
            <person name="Zhang Z."/>
            <person name="Lin K."/>
            <person name="Ro D.K."/>
            <person name="Chen X."/>
            <person name="Xiong X."/>
            <person name="Shang Y."/>
            <person name="Huang S."/>
            <person name="Zeng J."/>
        </authorList>
    </citation>
    <scope>NUCLEOTIDE SEQUENCE [LARGE SCALE GENOMIC DNA]</scope>
    <source>
        <strain evidence="14">cv. BLH2017</strain>
        <tissue evidence="13">Root</tissue>
    </source>
</reference>
<dbReference type="GO" id="GO:0005802">
    <property type="term" value="C:trans-Golgi network"/>
    <property type="evidence" value="ECO:0007669"/>
    <property type="project" value="TreeGrafter"/>
</dbReference>
<keyword evidence="5 12" id="KW-0812">Transmembrane</keyword>
<feature type="compositionally biased region" description="Low complexity" evidence="11">
    <location>
        <begin position="1"/>
        <end position="14"/>
    </location>
</feature>
<dbReference type="Gene3D" id="3.90.550.10">
    <property type="entry name" value="Spore Coat Polysaccharide Biosynthesis Protein SpsA, Chain A"/>
    <property type="match status" value="1"/>
</dbReference>
<dbReference type="EMBL" id="MVGT01003451">
    <property type="protein sequence ID" value="OVA03968.1"/>
    <property type="molecule type" value="Genomic_DNA"/>
</dbReference>
<evidence type="ECO:0000256" key="11">
    <source>
        <dbReference type="SAM" id="MobiDB-lite"/>
    </source>
</evidence>
<dbReference type="Proteomes" id="UP000195402">
    <property type="component" value="Unassembled WGS sequence"/>
</dbReference>
<evidence type="ECO:0000256" key="10">
    <source>
        <dbReference type="ARBA" id="ARBA00023180"/>
    </source>
</evidence>
<dbReference type="PANTHER" id="PTHR31311:SF3">
    <property type="entry name" value="GLYCOSYLTRANSFERASE 7-RELATED"/>
    <property type="match status" value="1"/>
</dbReference>
<keyword evidence="7 12" id="KW-1133">Transmembrane helix</keyword>
<dbReference type="GO" id="GO:0008378">
    <property type="term" value="F:galactosyltransferase activity"/>
    <property type="evidence" value="ECO:0007669"/>
    <property type="project" value="TreeGrafter"/>
</dbReference>
<keyword evidence="3" id="KW-0328">Glycosyltransferase</keyword>
<evidence type="ECO:0000256" key="5">
    <source>
        <dbReference type="ARBA" id="ARBA00022692"/>
    </source>
</evidence>
<comment type="caution">
    <text evidence="13">The sequence shown here is derived from an EMBL/GenBank/DDBJ whole genome shotgun (WGS) entry which is preliminary data.</text>
</comment>
<protein>
    <submittedName>
        <fullName evidence="13">Galactosyl transferase</fullName>
    </submittedName>
</protein>
<accession>A0A200Q0I9</accession>
<evidence type="ECO:0000256" key="7">
    <source>
        <dbReference type="ARBA" id="ARBA00022989"/>
    </source>
</evidence>
<dbReference type="PANTHER" id="PTHR31311">
    <property type="entry name" value="XYLOGLUCAN 6-XYLOSYLTRANSFERASE 5-RELATED-RELATED"/>
    <property type="match status" value="1"/>
</dbReference>
<dbReference type="InterPro" id="IPR029044">
    <property type="entry name" value="Nucleotide-diphossugar_trans"/>
</dbReference>
<dbReference type="OMA" id="ENTTEMY"/>
<evidence type="ECO:0000256" key="12">
    <source>
        <dbReference type="SAM" id="Phobius"/>
    </source>
</evidence>
<organism evidence="13 14">
    <name type="scientific">Macleaya cordata</name>
    <name type="common">Five-seeded plume-poppy</name>
    <name type="synonym">Bocconia cordata</name>
    <dbReference type="NCBI Taxonomy" id="56857"/>
    <lineage>
        <taxon>Eukaryota</taxon>
        <taxon>Viridiplantae</taxon>
        <taxon>Streptophyta</taxon>
        <taxon>Embryophyta</taxon>
        <taxon>Tracheophyta</taxon>
        <taxon>Spermatophyta</taxon>
        <taxon>Magnoliopsida</taxon>
        <taxon>Ranunculales</taxon>
        <taxon>Papaveraceae</taxon>
        <taxon>Papaveroideae</taxon>
        <taxon>Macleaya</taxon>
    </lineage>
</organism>
<dbReference type="OrthoDB" id="407658at2759"/>
<keyword evidence="4 13" id="KW-0808">Transferase</keyword>
<evidence type="ECO:0000256" key="8">
    <source>
        <dbReference type="ARBA" id="ARBA00023034"/>
    </source>
</evidence>
<proteinExistence type="inferred from homology"/>
<dbReference type="AlphaFoldDB" id="A0A200Q0I9"/>
<dbReference type="InterPro" id="IPR008630">
    <property type="entry name" value="Glyco_trans_34"/>
</dbReference>
<evidence type="ECO:0000313" key="13">
    <source>
        <dbReference type="EMBL" id="OVA03968.1"/>
    </source>
</evidence>
<sequence>MLSASNQSQSQTQTPLPTMSKTLFRNKPSSILSDALLFIGGASVAFLLVWTLWSCVNPNPSSSGFSYSPDPETTVSEAFKVQDCADGAQGVNLREDPPASTFYDDPNLSYSIEKPIKNWDEKRRIWLNHHPSFAAGVSERILLVTGSQMKPCRNPIGDNLLLRFFKNKVDYCRLHGYDIFYNNALFQPKMSGCWAKIPLVRAAMVAHPESEWIWWVDSDAAFTDMEFKIPLERYEDHNFILHGWAREIFDTNSPSWVGLNAGIFLIRNCQWSLDFMDAWASMGPLSPKYDTWGKILKSTFKDKVFDDSDDQSALVYLMLKERKKWADKIYLEKQYYFEGYFLEIMGRLDNITENYVEIERGVRKLRRRHAEKVSEYYAGVREPHLKKLGIGYGSWRRPFITHFAGCQPCSGKHNSTYSDESCWKGMERALNFADNQVLRNFGLVRRDLLDSSPLEPLPFDAAFA</sequence>
<dbReference type="Pfam" id="PF05637">
    <property type="entry name" value="Glyco_transf_34"/>
    <property type="match status" value="1"/>
</dbReference>
<keyword evidence="9 12" id="KW-0472">Membrane</keyword>
<evidence type="ECO:0000313" key="14">
    <source>
        <dbReference type="Proteomes" id="UP000195402"/>
    </source>
</evidence>
<name>A0A200Q0I9_MACCD</name>
<keyword evidence="8" id="KW-0333">Golgi apparatus</keyword>
<feature type="region of interest" description="Disordered" evidence="11">
    <location>
        <begin position="1"/>
        <end position="20"/>
    </location>
</feature>
<dbReference type="FunFam" id="3.90.550.10:FF:000127">
    <property type="entry name" value="Probable glycosyltransferase 7"/>
    <property type="match status" value="1"/>
</dbReference>
<evidence type="ECO:0000256" key="2">
    <source>
        <dbReference type="ARBA" id="ARBA00005664"/>
    </source>
</evidence>
<evidence type="ECO:0000256" key="3">
    <source>
        <dbReference type="ARBA" id="ARBA00022676"/>
    </source>
</evidence>
<keyword evidence="14" id="KW-1185">Reference proteome</keyword>
<gene>
    <name evidence="13" type="ORF">BVC80_459g8</name>
</gene>
<dbReference type="GO" id="GO:0005768">
    <property type="term" value="C:endosome"/>
    <property type="evidence" value="ECO:0007669"/>
    <property type="project" value="TreeGrafter"/>
</dbReference>
<keyword evidence="6" id="KW-0735">Signal-anchor</keyword>
<keyword evidence="10" id="KW-0325">Glycoprotein</keyword>